<accession>A0A410MI65</accession>
<reference evidence="2 3" key="1">
    <citation type="submission" date="2018-01" db="EMBL/GenBank/DDBJ databases">
        <title>The whole genome sequencing and assembly of Halobacillus litoralis ERB031 strain.</title>
        <authorList>
            <person name="Lee S.-J."/>
            <person name="Park M.-K."/>
            <person name="Kim J.-Y."/>
            <person name="Lee Y.-J."/>
            <person name="Yi H."/>
            <person name="Bahn Y.-S."/>
            <person name="Kim J.F."/>
            <person name="Lee D.-W."/>
        </authorList>
    </citation>
    <scope>NUCLEOTIDE SEQUENCE [LARGE SCALE GENOMIC DNA]</scope>
    <source>
        <strain evidence="2 3">ERB 031</strain>
    </source>
</reference>
<feature type="transmembrane region" description="Helical" evidence="1">
    <location>
        <begin position="43"/>
        <end position="67"/>
    </location>
</feature>
<dbReference type="Proteomes" id="UP000287756">
    <property type="component" value="Chromosome"/>
</dbReference>
<sequence>MEEFKTYFWKRFWFVFIPLYVIAIVNEPLIMDNPFDEFEDIGAFLFHSAFYFVAYGFLTAMLINILWRFHKRKHGR</sequence>
<dbReference type="RefSeq" id="WP_128526652.1">
    <property type="nucleotide sequence ID" value="NZ_CP026118.1"/>
</dbReference>
<dbReference type="EMBL" id="CP026118">
    <property type="protein sequence ID" value="QAS54388.1"/>
    <property type="molecule type" value="Genomic_DNA"/>
</dbReference>
<organism evidence="2 3">
    <name type="scientific">Halobacillus litoralis</name>
    <dbReference type="NCBI Taxonomy" id="45668"/>
    <lineage>
        <taxon>Bacteria</taxon>
        <taxon>Bacillati</taxon>
        <taxon>Bacillota</taxon>
        <taxon>Bacilli</taxon>
        <taxon>Bacillales</taxon>
        <taxon>Bacillaceae</taxon>
        <taxon>Halobacillus</taxon>
    </lineage>
</organism>
<keyword evidence="1" id="KW-0472">Membrane</keyword>
<keyword evidence="1" id="KW-0812">Transmembrane</keyword>
<evidence type="ECO:0000256" key="1">
    <source>
        <dbReference type="SAM" id="Phobius"/>
    </source>
</evidence>
<evidence type="ECO:0000313" key="3">
    <source>
        <dbReference type="Proteomes" id="UP000287756"/>
    </source>
</evidence>
<dbReference type="AlphaFoldDB" id="A0A410MI65"/>
<protein>
    <submittedName>
        <fullName evidence="2">Uncharacterized protein</fullName>
    </submittedName>
</protein>
<evidence type="ECO:0000313" key="2">
    <source>
        <dbReference type="EMBL" id="QAS54388.1"/>
    </source>
</evidence>
<name>A0A410MI65_9BACI</name>
<dbReference type="KEGG" id="hli:HLI_20290"/>
<feature type="transmembrane region" description="Helical" evidence="1">
    <location>
        <begin position="12"/>
        <end position="31"/>
    </location>
</feature>
<dbReference type="OrthoDB" id="2353723at2"/>
<proteinExistence type="predicted"/>
<keyword evidence="1" id="KW-1133">Transmembrane helix</keyword>
<gene>
    <name evidence="2" type="ORF">HLI_20290</name>
</gene>